<dbReference type="InterPro" id="IPR017850">
    <property type="entry name" value="Alkaline_phosphatase_core_sf"/>
</dbReference>
<name>A0A3S1D9K2_9BACL</name>
<reference evidence="3 4" key="1">
    <citation type="submission" date="2018-12" db="EMBL/GenBank/DDBJ databases">
        <authorList>
            <person name="Sun L."/>
            <person name="Chen Z."/>
        </authorList>
    </citation>
    <scope>NUCLEOTIDE SEQUENCE [LARGE SCALE GENOMIC DNA]</scope>
    <source>
        <strain evidence="3 4">3-5-3</strain>
    </source>
</reference>
<keyword evidence="4" id="KW-1185">Reference proteome</keyword>
<protein>
    <submittedName>
        <fullName evidence="3">Acid phosphatase</fullName>
    </submittedName>
</protein>
<evidence type="ECO:0000256" key="1">
    <source>
        <dbReference type="ARBA" id="ARBA00022801"/>
    </source>
</evidence>
<dbReference type="AlphaFoldDB" id="A0A3S1D9K2"/>
<feature type="signal peptide" evidence="2">
    <location>
        <begin position="1"/>
        <end position="25"/>
    </location>
</feature>
<organism evidence="3 4">
    <name type="scientific">Paenibacillus zeisoli</name>
    <dbReference type="NCBI Taxonomy" id="2496267"/>
    <lineage>
        <taxon>Bacteria</taxon>
        <taxon>Bacillati</taxon>
        <taxon>Bacillota</taxon>
        <taxon>Bacilli</taxon>
        <taxon>Bacillales</taxon>
        <taxon>Paenibacillaceae</taxon>
        <taxon>Paenibacillus</taxon>
    </lineage>
</organism>
<evidence type="ECO:0000313" key="4">
    <source>
        <dbReference type="Proteomes" id="UP000272464"/>
    </source>
</evidence>
<gene>
    <name evidence="3" type="ORF">EJP77_09350</name>
</gene>
<dbReference type="Pfam" id="PF04185">
    <property type="entry name" value="Phosphoesterase"/>
    <property type="match status" value="1"/>
</dbReference>
<proteinExistence type="predicted"/>
<dbReference type="Gene3D" id="3.40.720.10">
    <property type="entry name" value="Alkaline Phosphatase, subunit A"/>
    <property type="match status" value="1"/>
</dbReference>
<accession>A0A3S1D9K2</accession>
<dbReference type="Proteomes" id="UP000272464">
    <property type="component" value="Unassembled WGS sequence"/>
</dbReference>
<keyword evidence="2" id="KW-0732">Signal</keyword>
<evidence type="ECO:0000313" key="3">
    <source>
        <dbReference type="EMBL" id="RUT31593.1"/>
    </source>
</evidence>
<dbReference type="SUPFAM" id="SSF53649">
    <property type="entry name" value="Alkaline phosphatase-like"/>
    <property type="match status" value="1"/>
</dbReference>
<dbReference type="RefSeq" id="WP_127198974.1">
    <property type="nucleotide sequence ID" value="NZ_RZNX01000003.1"/>
</dbReference>
<feature type="chain" id="PRO_5038742543" evidence="2">
    <location>
        <begin position="26"/>
        <end position="303"/>
    </location>
</feature>
<sequence>MKNTLLVFLLSAVLLSGCFSNGTSALNPAPAKKITGAATGAVSTGAPAAVKKYDHVVILVEENHSYNQIVNSNQNPFMQSLIKKGALFTDAHGITHPSQPNYLALFSGSTQGIKSDACKGPFQAPNLASRLAAAHLSFAGYSEDMPSVGFAKCYSKGYARKHNPWAQFTNVPKEANRPMTDFPSDFSKLPTVSFVIPALENDMHDGTVKEADDWLKKHLGDYAAWAESHNSLLIITWDEDNFARPNHIPLIFAGAGIKPGKYTQTVNHYHVLRTLEAMYGLEPLGESKKVQPITNLWAAPAAK</sequence>
<dbReference type="PANTHER" id="PTHR31956:SF1">
    <property type="entry name" value="NON-SPECIFIC PHOSPHOLIPASE C1"/>
    <property type="match status" value="1"/>
</dbReference>
<dbReference type="PROSITE" id="PS51257">
    <property type="entry name" value="PROKAR_LIPOPROTEIN"/>
    <property type="match status" value="1"/>
</dbReference>
<keyword evidence="1" id="KW-0378">Hydrolase</keyword>
<dbReference type="EMBL" id="RZNX01000003">
    <property type="protein sequence ID" value="RUT31593.1"/>
    <property type="molecule type" value="Genomic_DNA"/>
</dbReference>
<dbReference type="InterPro" id="IPR007312">
    <property type="entry name" value="Phosphoesterase"/>
</dbReference>
<dbReference type="PANTHER" id="PTHR31956">
    <property type="entry name" value="NON-SPECIFIC PHOSPHOLIPASE C4-RELATED"/>
    <property type="match status" value="1"/>
</dbReference>
<comment type="caution">
    <text evidence="3">The sequence shown here is derived from an EMBL/GenBank/DDBJ whole genome shotgun (WGS) entry which is preliminary data.</text>
</comment>
<dbReference type="GO" id="GO:0042578">
    <property type="term" value="F:phosphoric ester hydrolase activity"/>
    <property type="evidence" value="ECO:0007669"/>
    <property type="project" value="UniProtKB-ARBA"/>
</dbReference>
<dbReference type="OrthoDB" id="9770871at2"/>
<evidence type="ECO:0000256" key="2">
    <source>
        <dbReference type="SAM" id="SignalP"/>
    </source>
</evidence>